<comment type="caution">
    <text evidence="2">The sequence shown here is derived from an EMBL/GenBank/DDBJ whole genome shotgun (WGS) entry which is preliminary data.</text>
</comment>
<dbReference type="Proteomes" id="UP000256661">
    <property type="component" value="Unassembled WGS sequence"/>
</dbReference>
<feature type="region of interest" description="Disordered" evidence="1">
    <location>
        <begin position="1"/>
        <end position="25"/>
    </location>
</feature>
<feature type="compositionally biased region" description="Low complexity" evidence="1">
    <location>
        <begin position="10"/>
        <end position="23"/>
    </location>
</feature>
<gene>
    <name evidence="2" type="ORF">DFJ69_6201</name>
</gene>
<evidence type="ECO:0000256" key="1">
    <source>
        <dbReference type="SAM" id="MobiDB-lite"/>
    </source>
</evidence>
<reference evidence="2 3" key="1">
    <citation type="submission" date="2018-08" db="EMBL/GenBank/DDBJ databases">
        <title>Sequencing the genomes of 1000 actinobacteria strains.</title>
        <authorList>
            <person name="Klenk H.-P."/>
        </authorList>
    </citation>
    <scope>NUCLEOTIDE SEQUENCE [LARGE SCALE GENOMIC DNA]</scope>
    <source>
        <strain evidence="2 3">DSM 43927</strain>
    </source>
</reference>
<dbReference type="AlphaFoldDB" id="A0A3D9T7J5"/>
<accession>A0A3D9T7J5</accession>
<sequence length="224" mass="24882">MREQALPARAGGDAAPGPVGDVAEPTGHDVRAALERLQTAYDLFLEDYRSSHWEGVEPDPYHLHRFRFRLHRTPHRALDHEALQVIEHVTAYYQGDMAPLLPAEQIAAHACALVAEFEVRGYRGPTVAYLDGAAEAFHMLTGVLHPDMGSLPGLVGALTDDALRGFCHQVLCFYDSWLRTRDLWGLIPEFAGTGKPPNRIVPYLHAVDAEMRRRALAADQDRAT</sequence>
<dbReference type="RefSeq" id="WP_116025773.1">
    <property type="nucleotide sequence ID" value="NZ_QTTT01000001.1"/>
</dbReference>
<evidence type="ECO:0000313" key="3">
    <source>
        <dbReference type="Proteomes" id="UP000256661"/>
    </source>
</evidence>
<keyword evidence="3" id="KW-1185">Reference proteome</keyword>
<evidence type="ECO:0000313" key="2">
    <source>
        <dbReference type="EMBL" id="REF00645.1"/>
    </source>
</evidence>
<dbReference type="EMBL" id="QTTT01000001">
    <property type="protein sequence ID" value="REF00645.1"/>
    <property type="molecule type" value="Genomic_DNA"/>
</dbReference>
<protein>
    <submittedName>
        <fullName evidence="2">Uncharacterized protein</fullName>
    </submittedName>
</protein>
<name>A0A3D9T7J5_9ACTN</name>
<organism evidence="2 3">
    <name type="scientific">Thermomonospora umbrina</name>
    <dbReference type="NCBI Taxonomy" id="111806"/>
    <lineage>
        <taxon>Bacteria</taxon>
        <taxon>Bacillati</taxon>
        <taxon>Actinomycetota</taxon>
        <taxon>Actinomycetes</taxon>
        <taxon>Streptosporangiales</taxon>
        <taxon>Thermomonosporaceae</taxon>
        <taxon>Thermomonospora</taxon>
    </lineage>
</organism>
<proteinExistence type="predicted"/>